<dbReference type="RefSeq" id="WP_153971387.1">
    <property type="nucleotide sequence ID" value="NZ_JACRWE010000001.1"/>
</dbReference>
<evidence type="ECO:0000259" key="6">
    <source>
        <dbReference type="Pfam" id="PF00933"/>
    </source>
</evidence>
<evidence type="ECO:0000313" key="7">
    <source>
        <dbReference type="EMBL" id="MBC5995408.1"/>
    </source>
</evidence>
<accession>A0ABR7JL32</accession>
<sequence length="578" mass="64037">MLELKQKIDLKAKPFNLSDEDIKWVEETLANLTLDEKIGQVFVDMLWNNTEDEVKERIAKYGMGGFRYNNMPAADLYKQNKVIQENSKVPALIAANIEAGGDGGVGGGTHIGHHVTIGATQDKENAYKLGYYGCKEAAAIGCNWTFAPIVDINKNWRSSVVSSRCFSSEAEQVLEMSKEYLRGAKDAGLASCMKHFPGDGLDERDQHIVTANNDMTCEEWEENFGKVYRGMIDAGVESVMIGHIRLPEMSRKLRPGIKDNEIMPATIAPELLQDLLRDELGFNGLVITDATHMVGLTSAMRRAEVMPYTIAAGCDMILYYRDKDEDVEAIKEGLANGVLTEERLNEAVTRVLAFKAMLKLHTKKANGTLVPKEEGLSVIGCDEHKEVAKDIADKAITLVKNTKNQLPITPETHKRIMLYTVDNSGFAPNKVDKAALKDRVKAKLEAQGFEVTLFDPAAGLNGKQLLAMTPIKEFVDSFDAVMLFVNVGGFSQSNVRRISWAMPMGPDIPWYVTELPTVCVSVFNPFHLIDVPMVPTYINAYTDNDATLDLVIEKIMGKSEFKGVSSVDAFCSSWDTRL</sequence>
<evidence type="ECO:0000256" key="1">
    <source>
        <dbReference type="ARBA" id="ARBA00001231"/>
    </source>
</evidence>
<reference evidence="7 8" key="1">
    <citation type="submission" date="2020-08" db="EMBL/GenBank/DDBJ databases">
        <authorList>
            <person name="Liu C."/>
            <person name="Sun Q."/>
        </authorList>
    </citation>
    <scope>NUCLEOTIDE SEQUENCE [LARGE SCALE GENOMIC DNA]</scope>
    <source>
        <strain evidence="7 8">NSJ-18</strain>
    </source>
</reference>
<comment type="catalytic activity">
    <reaction evidence="1">
        <text>Hydrolysis of terminal non-reducing N-acetyl-D-hexosamine residues in N-acetyl-beta-D-hexosaminides.</text>
        <dbReference type="EC" id="3.2.1.52"/>
    </reaction>
</comment>
<dbReference type="PANTHER" id="PTHR30480">
    <property type="entry name" value="BETA-HEXOSAMINIDASE-RELATED"/>
    <property type="match status" value="1"/>
</dbReference>
<dbReference type="InterPro" id="IPR036962">
    <property type="entry name" value="Glyco_hydro_3_N_sf"/>
</dbReference>
<dbReference type="EC" id="3.2.1.52" evidence="3"/>
<dbReference type="Gene3D" id="3.40.50.1700">
    <property type="entry name" value="Glycoside hydrolase family 3 C-terminal domain"/>
    <property type="match status" value="1"/>
</dbReference>
<dbReference type="Gene3D" id="3.20.20.300">
    <property type="entry name" value="Glycoside hydrolase, family 3, N-terminal domain"/>
    <property type="match status" value="1"/>
</dbReference>
<protein>
    <recommendedName>
        <fullName evidence="3">beta-N-acetylhexosaminidase</fullName>
        <ecNumber evidence="3">3.2.1.52</ecNumber>
    </recommendedName>
</protein>
<gene>
    <name evidence="7" type="ORF">H8923_01430</name>
</gene>
<dbReference type="InterPro" id="IPR017853">
    <property type="entry name" value="GH"/>
</dbReference>
<dbReference type="Proteomes" id="UP000609849">
    <property type="component" value="Unassembled WGS sequence"/>
</dbReference>
<dbReference type="Pfam" id="PF00933">
    <property type="entry name" value="Glyco_hydro_3"/>
    <property type="match status" value="1"/>
</dbReference>
<dbReference type="PANTHER" id="PTHR30480:SF13">
    <property type="entry name" value="BETA-HEXOSAMINIDASE"/>
    <property type="match status" value="1"/>
</dbReference>
<comment type="caution">
    <text evidence="7">The sequence shown here is derived from an EMBL/GenBank/DDBJ whole genome shotgun (WGS) entry which is preliminary data.</text>
</comment>
<dbReference type="InterPro" id="IPR036881">
    <property type="entry name" value="Glyco_hydro_3_C_sf"/>
</dbReference>
<evidence type="ECO:0000313" key="8">
    <source>
        <dbReference type="Proteomes" id="UP000609849"/>
    </source>
</evidence>
<proteinExistence type="inferred from homology"/>
<comment type="similarity">
    <text evidence="2">Belongs to the glycosyl hydrolase 3 family.</text>
</comment>
<dbReference type="InterPro" id="IPR001764">
    <property type="entry name" value="Glyco_hydro_3_N"/>
</dbReference>
<feature type="domain" description="Glycoside hydrolase family 3 N-terminal" evidence="6">
    <location>
        <begin position="33"/>
        <end position="352"/>
    </location>
</feature>
<evidence type="ECO:0000256" key="2">
    <source>
        <dbReference type="ARBA" id="ARBA00005336"/>
    </source>
</evidence>
<dbReference type="SUPFAM" id="SSF51445">
    <property type="entry name" value="(Trans)glycosidases"/>
    <property type="match status" value="1"/>
</dbReference>
<keyword evidence="5" id="KW-0326">Glycosidase</keyword>
<evidence type="ECO:0000256" key="4">
    <source>
        <dbReference type="ARBA" id="ARBA00022801"/>
    </source>
</evidence>
<dbReference type="InterPro" id="IPR050226">
    <property type="entry name" value="NagZ_Beta-hexosaminidase"/>
</dbReference>
<name>A0ABR7JL32_9FIRM</name>
<dbReference type="EMBL" id="JACRWE010000001">
    <property type="protein sequence ID" value="MBC5995408.1"/>
    <property type="molecule type" value="Genomic_DNA"/>
</dbReference>
<keyword evidence="4 7" id="KW-0378">Hydrolase</keyword>
<keyword evidence="8" id="KW-1185">Reference proteome</keyword>
<organism evidence="7 8">
    <name type="scientific">Romboutsia faecis</name>
    <dbReference type="NCBI Taxonomy" id="2764597"/>
    <lineage>
        <taxon>Bacteria</taxon>
        <taxon>Bacillati</taxon>
        <taxon>Bacillota</taxon>
        <taxon>Clostridia</taxon>
        <taxon>Peptostreptococcales</taxon>
        <taxon>Peptostreptococcaceae</taxon>
        <taxon>Romboutsia</taxon>
    </lineage>
</organism>
<evidence type="ECO:0000256" key="3">
    <source>
        <dbReference type="ARBA" id="ARBA00012663"/>
    </source>
</evidence>
<dbReference type="GO" id="GO:0016787">
    <property type="term" value="F:hydrolase activity"/>
    <property type="evidence" value="ECO:0007669"/>
    <property type="project" value="UniProtKB-KW"/>
</dbReference>
<evidence type="ECO:0000256" key="5">
    <source>
        <dbReference type="ARBA" id="ARBA00023295"/>
    </source>
</evidence>